<organism evidence="1 2">
    <name type="scientific">Lobosporangium transversale</name>
    <dbReference type="NCBI Taxonomy" id="64571"/>
    <lineage>
        <taxon>Eukaryota</taxon>
        <taxon>Fungi</taxon>
        <taxon>Fungi incertae sedis</taxon>
        <taxon>Mucoromycota</taxon>
        <taxon>Mortierellomycotina</taxon>
        <taxon>Mortierellomycetes</taxon>
        <taxon>Mortierellales</taxon>
        <taxon>Mortierellaceae</taxon>
        <taxon>Lobosporangium</taxon>
    </lineage>
</organism>
<comment type="caution">
    <text evidence="1">The sequence shown here is derived from an EMBL/GenBank/DDBJ whole genome shotgun (WGS) entry which is preliminary data.</text>
</comment>
<evidence type="ECO:0000313" key="2">
    <source>
        <dbReference type="Proteomes" id="UP000193648"/>
    </source>
</evidence>
<dbReference type="RefSeq" id="XP_021879276.1">
    <property type="nucleotide sequence ID" value="XM_022028965.1"/>
</dbReference>
<proteinExistence type="predicted"/>
<accession>A0A1Y2GGT6</accession>
<dbReference type="GeneID" id="33570808"/>
<name>A0A1Y2GGT6_9FUNG</name>
<dbReference type="InParanoid" id="A0A1Y2GGT6"/>
<protein>
    <submittedName>
        <fullName evidence="1">Uncharacterized protein</fullName>
    </submittedName>
</protein>
<dbReference type="EMBL" id="MCFF01000031">
    <property type="protein sequence ID" value="ORZ10369.1"/>
    <property type="molecule type" value="Genomic_DNA"/>
</dbReference>
<gene>
    <name evidence="1" type="ORF">BCR41DRAFT_398465</name>
</gene>
<dbReference type="AlphaFoldDB" id="A0A1Y2GGT6"/>
<evidence type="ECO:0000313" key="1">
    <source>
        <dbReference type="EMBL" id="ORZ10369.1"/>
    </source>
</evidence>
<keyword evidence="2" id="KW-1185">Reference proteome</keyword>
<sequence length="156" mass="17797">MEYKKHFIDNNPASTCIAKFNIEEKYVKDTLREMLLALYLECDNDPNAKPPLANLRSWIWDQVSVIHTSSGPSNVVRNTVIGASIRLSFYHSEELGSIVTKNARLVNEREFGSAIKYLMGRKVDVALQTNVSFNWRSESAEFELKLERVNAATCHM</sequence>
<reference evidence="1 2" key="1">
    <citation type="submission" date="2016-07" db="EMBL/GenBank/DDBJ databases">
        <title>Pervasive Adenine N6-methylation of Active Genes in Fungi.</title>
        <authorList>
            <consortium name="DOE Joint Genome Institute"/>
            <person name="Mondo S.J."/>
            <person name="Dannebaum R.O."/>
            <person name="Kuo R.C."/>
            <person name="Labutti K."/>
            <person name="Haridas S."/>
            <person name="Kuo A."/>
            <person name="Salamov A."/>
            <person name="Ahrendt S.R."/>
            <person name="Lipzen A."/>
            <person name="Sullivan W."/>
            <person name="Andreopoulos W.B."/>
            <person name="Clum A."/>
            <person name="Lindquist E."/>
            <person name="Daum C."/>
            <person name="Ramamoorthy G.K."/>
            <person name="Gryganskyi A."/>
            <person name="Culley D."/>
            <person name="Magnuson J.K."/>
            <person name="James T.Y."/>
            <person name="O'Malley M.A."/>
            <person name="Stajich J.E."/>
            <person name="Spatafora J.W."/>
            <person name="Visel A."/>
            <person name="Grigoriev I.V."/>
        </authorList>
    </citation>
    <scope>NUCLEOTIDE SEQUENCE [LARGE SCALE GENOMIC DNA]</scope>
    <source>
        <strain evidence="1 2">NRRL 3116</strain>
    </source>
</reference>
<dbReference type="Proteomes" id="UP000193648">
    <property type="component" value="Unassembled WGS sequence"/>
</dbReference>